<dbReference type="InterPro" id="IPR038026">
    <property type="entry name" value="MtlR-like_sf"/>
</dbReference>
<evidence type="ECO:0000313" key="2">
    <source>
        <dbReference type="Proteomes" id="UP000663069"/>
    </source>
</evidence>
<gene>
    <name evidence="1" type="ORF">IHV77_04160</name>
</gene>
<dbReference type="Proteomes" id="UP000663069">
    <property type="component" value="Chromosome"/>
</dbReference>
<dbReference type="InterPro" id="IPR007761">
    <property type="entry name" value="MtlR-like"/>
</dbReference>
<dbReference type="PANTHER" id="PTHR37941:SF1">
    <property type="entry name" value="FUMARASE E-RELATED"/>
    <property type="match status" value="1"/>
</dbReference>
<dbReference type="EMBL" id="CP063056">
    <property type="protein sequence ID" value="QPB43297.1"/>
    <property type="molecule type" value="Genomic_DNA"/>
</dbReference>
<proteinExistence type="predicted"/>
<accession>A0ABX6UZL9</accession>
<name>A0ABX6UZL9_9PAST</name>
<organism evidence="1 2">
    <name type="scientific">Rodentibacter haemolyticus</name>
    <dbReference type="NCBI Taxonomy" id="2778911"/>
    <lineage>
        <taxon>Bacteria</taxon>
        <taxon>Pseudomonadati</taxon>
        <taxon>Pseudomonadota</taxon>
        <taxon>Gammaproteobacteria</taxon>
        <taxon>Pasteurellales</taxon>
        <taxon>Pasteurellaceae</taxon>
        <taxon>Rodentibacter</taxon>
    </lineage>
</organism>
<protein>
    <submittedName>
        <fullName evidence="1">MltR family transcriptional regulator</fullName>
    </submittedName>
</protein>
<sequence length="170" mass="19619">MPSEHIYEKLNEASSVRGFIIASVTIFDEVVDGLINRVFRKTDFVVKSVVDSLFETSGPLSDLSIRLKVLFGLGLFERSIFEDILHFIDLKERLNNDEKEYGFSDELMIDFAQRLNFAEEKYLLDFPLDTASPDSLLFQMKQQRKEKLLRSCLTLSVIEICDKLQIESPL</sequence>
<dbReference type="NCBIfam" id="NF008234">
    <property type="entry name" value="PRK11001.1"/>
    <property type="match status" value="1"/>
</dbReference>
<dbReference type="SUPFAM" id="SSF158668">
    <property type="entry name" value="MtlR-like"/>
    <property type="match status" value="1"/>
</dbReference>
<keyword evidence="2" id="KW-1185">Reference proteome</keyword>
<evidence type="ECO:0000313" key="1">
    <source>
        <dbReference type="EMBL" id="QPB43297.1"/>
    </source>
</evidence>
<reference evidence="1 2" key="1">
    <citation type="submission" date="2020-10" db="EMBL/GenBank/DDBJ databases">
        <title>Genome Sequencing of Rodentibacter spp. strain DSM111151.</title>
        <authorList>
            <person name="Benga L."/>
            <person name="Lautwein T."/>
        </authorList>
    </citation>
    <scope>NUCLEOTIDE SEQUENCE [LARGE SCALE GENOMIC DNA]</scope>
    <source>
        <strain evidence="1 2">DSM 111151</strain>
    </source>
</reference>
<dbReference type="RefSeq" id="WP_194812868.1">
    <property type="nucleotide sequence ID" value="NZ_CP063056.1"/>
</dbReference>
<dbReference type="PANTHER" id="PTHR37941">
    <property type="entry name" value="FUMARASE E-RELATED"/>
    <property type="match status" value="1"/>
</dbReference>
<dbReference type="Pfam" id="PF05068">
    <property type="entry name" value="MtlR"/>
    <property type="match status" value="1"/>
</dbReference>
<dbReference type="Gene3D" id="1.20.120.330">
    <property type="entry name" value="Nucleotidyltransferases domain 2"/>
    <property type="match status" value="1"/>
</dbReference>